<evidence type="ECO:0008006" key="3">
    <source>
        <dbReference type="Google" id="ProtNLM"/>
    </source>
</evidence>
<proteinExistence type="predicted"/>
<evidence type="ECO:0000313" key="1">
    <source>
        <dbReference type="EMBL" id="WUV43609.1"/>
    </source>
</evidence>
<reference evidence="1" key="1">
    <citation type="submission" date="2022-10" db="EMBL/GenBank/DDBJ databases">
        <title>The complete genomes of actinobacterial strains from the NBC collection.</title>
        <authorList>
            <person name="Joergensen T.S."/>
            <person name="Alvarez Arevalo M."/>
            <person name="Sterndorff E.B."/>
            <person name="Faurdal D."/>
            <person name="Vuksanovic O."/>
            <person name="Mourched A.-S."/>
            <person name="Charusanti P."/>
            <person name="Shaw S."/>
            <person name="Blin K."/>
            <person name="Weber T."/>
        </authorList>
    </citation>
    <scope>NUCLEOTIDE SEQUENCE</scope>
    <source>
        <strain evidence="1">NBC_01482</strain>
    </source>
</reference>
<gene>
    <name evidence="1" type="ORF">OG563_30885</name>
</gene>
<dbReference type="InterPro" id="IPR011008">
    <property type="entry name" value="Dimeric_a/b-barrel"/>
</dbReference>
<evidence type="ECO:0000313" key="2">
    <source>
        <dbReference type="Proteomes" id="UP001432062"/>
    </source>
</evidence>
<keyword evidence="2" id="KW-1185">Reference proteome</keyword>
<sequence>MKVIVFDSFKPGVTMETITPYLPEEVANVWRLWKAGIVRENYARADEPGVVIVFEVDSVEEAKRYVADFPLTKAGHLEWTYVPVQAPLPLEALMDPSVDVAEPYDRTKVGSA</sequence>
<dbReference type="RefSeq" id="WP_327096773.1">
    <property type="nucleotide sequence ID" value="NZ_CP109149.1"/>
</dbReference>
<accession>A0ABZ1YPE2</accession>
<name>A0ABZ1YPE2_9NOCA</name>
<dbReference type="Proteomes" id="UP001432062">
    <property type="component" value="Chromosome"/>
</dbReference>
<dbReference type="Gene3D" id="3.30.70.1060">
    <property type="entry name" value="Dimeric alpha+beta barrel"/>
    <property type="match status" value="1"/>
</dbReference>
<dbReference type="SUPFAM" id="SSF54909">
    <property type="entry name" value="Dimeric alpha+beta barrel"/>
    <property type="match status" value="1"/>
</dbReference>
<protein>
    <recommendedName>
        <fullName evidence="3">Superoxide dismutase</fullName>
    </recommendedName>
</protein>
<dbReference type="EMBL" id="CP109441">
    <property type="protein sequence ID" value="WUV43609.1"/>
    <property type="molecule type" value="Genomic_DNA"/>
</dbReference>
<organism evidence="1 2">
    <name type="scientific">Nocardia vinacea</name>
    <dbReference type="NCBI Taxonomy" id="96468"/>
    <lineage>
        <taxon>Bacteria</taxon>
        <taxon>Bacillati</taxon>
        <taxon>Actinomycetota</taxon>
        <taxon>Actinomycetes</taxon>
        <taxon>Mycobacteriales</taxon>
        <taxon>Nocardiaceae</taxon>
        <taxon>Nocardia</taxon>
    </lineage>
</organism>